<dbReference type="RefSeq" id="WP_184215186.1">
    <property type="nucleotide sequence ID" value="NZ_JACHMD010000001.1"/>
</dbReference>
<feature type="transmembrane region" description="Helical" evidence="1">
    <location>
        <begin position="83"/>
        <end position="106"/>
    </location>
</feature>
<evidence type="ECO:0000256" key="1">
    <source>
        <dbReference type="SAM" id="Phobius"/>
    </source>
</evidence>
<keyword evidence="1" id="KW-0812">Transmembrane</keyword>
<sequence length="291" mass="30346">MTAADDARIASLTETARTRVENALQAPNFSAGMVEVNVFRVAGHTELADRIAETVGAAGPAAVAGAKRHLVETFGARNPERGWLGFVMFAAVLSSAFAAATASGIRSDPVSLAPWATVLAGIAVLGQVVVLAGSRLRPVNRFIVRMQLFVVAALVLAAVLSFSHGLTGSGAAVAVCAALAAVLAAVVGVIRSRGGEATQDIDLSVERAYLRAIEHVGDVARDAQRDVDAALDRREAEIVVAVRTRLLEEFAARRPELAGLDADLPAGAMIIASKADPDRWLPPAMAKSRTR</sequence>
<dbReference type="AlphaFoldDB" id="A0A7W7BNQ2"/>
<evidence type="ECO:0000313" key="3">
    <source>
        <dbReference type="Proteomes" id="UP000573729"/>
    </source>
</evidence>
<feature type="transmembrane region" description="Helical" evidence="1">
    <location>
        <begin position="144"/>
        <end position="163"/>
    </location>
</feature>
<organism evidence="2 3">
    <name type="scientific">Microbacterium marinum</name>
    <dbReference type="NCBI Taxonomy" id="421115"/>
    <lineage>
        <taxon>Bacteria</taxon>
        <taxon>Bacillati</taxon>
        <taxon>Actinomycetota</taxon>
        <taxon>Actinomycetes</taxon>
        <taxon>Micrococcales</taxon>
        <taxon>Microbacteriaceae</taxon>
        <taxon>Microbacterium</taxon>
    </lineage>
</organism>
<accession>A0A7W7BNQ2</accession>
<comment type="caution">
    <text evidence="2">The sequence shown here is derived from an EMBL/GenBank/DDBJ whole genome shotgun (WGS) entry which is preliminary data.</text>
</comment>
<proteinExistence type="predicted"/>
<keyword evidence="1" id="KW-1133">Transmembrane helix</keyword>
<gene>
    <name evidence="2" type="ORF">BKA24_000720</name>
</gene>
<protein>
    <submittedName>
        <fullName evidence="2">Uncharacterized protein</fullName>
    </submittedName>
</protein>
<name>A0A7W7BNQ2_9MICO</name>
<keyword evidence="1" id="KW-0472">Membrane</keyword>
<keyword evidence="3" id="KW-1185">Reference proteome</keyword>
<feature type="transmembrane region" description="Helical" evidence="1">
    <location>
        <begin position="112"/>
        <end position="132"/>
    </location>
</feature>
<evidence type="ECO:0000313" key="2">
    <source>
        <dbReference type="EMBL" id="MBB4666011.1"/>
    </source>
</evidence>
<dbReference type="Proteomes" id="UP000573729">
    <property type="component" value="Unassembled WGS sequence"/>
</dbReference>
<dbReference type="EMBL" id="JACHMD010000001">
    <property type="protein sequence ID" value="MBB4666011.1"/>
    <property type="molecule type" value="Genomic_DNA"/>
</dbReference>
<reference evidence="2 3" key="1">
    <citation type="submission" date="2020-08" db="EMBL/GenBank/DDBJ databases">
        <title>Sequencing the genomes of 1000 actinobacteria strains.</title>
        <authorList>
            <person name="Klenk H.-P."/>
        </authorList>
    </citation>
    <scope>NUCLEOTIDE SEQUENCE [LARGE SCALE GENOMIC DNA]</scope>
    <source>
        <strain evidence="2 3">DSM 24947</strain>
    </source>
</reference>
<feature type="transmembrane region" description="Helical" evidence="1">
    <location>
        <begin position="169"/>
        <end position="190"/>
    </location>
</feature>